<accession>A0ABZ0PCC2</accession>
<name>A0ABZ0PCC2_9PROT</name>
<keyword evidence="2" id="KW-1185">Reference proteome</keyword>
<dbReference type="SUPFAM" id="SSF52402">
    <property type="entry name" value="Adenine nucleotide alpha hydrolases-like"/>
    <property type="match status" value="1"/>
</dbReference>
<dbReference type="EMBL" id="CP137852">
    <property type="protein sequence ID" value="WPB82941.1"/>
    <property type="molecule type" value="Genomic_DNA"/>
</dbReference>
<protein>
    <submittedName>
        <fullName evidence="1">Universal stress protein</fullName>
    </submittedName>
</protein>
<organism evidence="1 2">
    <name type="scientific">Sediminicoccus rosea</name>
    <dbReference type="NCBI Taxonomy" id="1225128"/>
    <lineage>
        <taxon>Bacteria</taxon>
        <taxon>Pseudomonadati</taxon>
        <taxon>Pseudomonadota</taxon>
        <taxon>Alphaproteobacteria</taxon>
        <taxon>Acetobacterales</taxon>
        <taxon>Roseomonadaceae</taxon>
        <taxon>Sediminicoccus</taxon>
    </lineage>
</organism>
<proteinExistence type="predicted"/>
<evidence type="ECO:0000313" key="1">
    <source>
        <dbReference type="EMBL" id="WPB82941.1"/>
    </source>
</evidence>
<sequence length="260" mass="26998">MSLTTILCQVEPGDAAMLDAAVATPFALAEAHGAQLTALVFGVEAEHTIAAEEQAAAMVRTAAERRGIPCETRSRSSFAYGVGDVFADHLRVSDLGVVVTRAGGGAVQRLMLGAAIFDSGRPVLVVQQQHPLEVMPARVVIAWDATPACVRAVHGAMPFIRRAAETLVVTVTDDKELRAGQSGIELTHLLARHGATARFTAVPRAGGGVPEAVLGAAPGGPGQMLVMGAVRHAPLHNIVFGSATQELFDRGPRLPTLVAA</sequence>
<dbReference type="RefSeq" id="WP_318646922.1">
    <property type="nucleotide sequence ID" value="NZ_CP137852.1"/>
</dbReference>
<dbReference type="Gene3D" id="3.40.50.12370">
    <property type="match status" value="1"/>
</dbReference>
<gene>
    <name evidence="1" type="ORF">R9Z33_12575</name>
</gene>
<dbReference type="Proteomes" id="UP001305521">
    <property type="component" value="Chromosome"/>
</dbReference>
<reference evidence="1 2" key="1">
    <citation type="submission" date="2023-11" db="EMBL/GenBank/DDBJ databases">
        <title>Arctic aerobic anoxygenic photoheterotroph Sediminicoccus rosea KRV36 adapts its photosynthesis to long days of polar summer.</title>
        <authorList>
            <person name="Tomasch J."/>
            <person name="Kopejtka K."/>
            <person name="Bily T."/>
            <person name="Gardiner A.T."/>
            <person name="Gardian Z."/>
            <person name="Shivaramu S."/>
            <person name="Koblizek M."/>
            <person name="Engelhardt F."/>
            <person name="Kaftan D."/>
        </authorList>
    </citation>
    <scope>NUCLEOTIDE SEQUENCE [LARGE SCALE GENOMIC DNA]</scope>
    <source>
        <strain evidence="1 2">R-30</strain>
    </source>
</reference>
<evidence type="ECO:0000313" key="2">
    <source>
        <dbReference type="Proteomes" id="UP001305521"/>
    </source>
</evidence>